<dbReference type="InterPro" id="IPR036162">
    <property type="entry name" value="Resolvase-like_N_sf"/>
</dbReference>
<evidence type="ECO:0000256" key="5">
    <source>
        <dbReference type="SAM" id="Coils"/>
    </source>
</evidence>
<dbReference type="PANTHER" id="PTHR30461">
    <property type="entry name" value="DNA-INVERTASE FROM LAMBDOID PROPHAGE"/>
    <property type="match status" value="1"/>
</dbReference>
<dbReference type="RefSeq" id="WP_379292271.1">
    <property type="nucleotide sequence ID" value="NZ_JBHTKX010000001.1"/>
</dbReference>
<evidence type="ECO:0000256" key="4">
    <source>
        <dbReference type="PROSITE-ProRule" id="PRU10137"/>
    </source>
</evidence>
<proteinExistence type="predicted"/>
<dbReference type="PROSITE" id="PS00397">
    <property type="entry name" value="RECOMBINASES_1"/>
    <property type="match status" value="1"/>
</dbReference>
<dbReference type="InterPro" id="IPR006119">
    <property type="entry name" value="Resolv_N"/>
</dbReference>
<dbReference type="Pfam" id="PF07508">
    <property type="entry name" value="Recombinase"/>
    <property type="match status" value="1"/>
</dbReference>
<dbReference type="CDD" id="cd00338">
    <property type="entry name" value="Ser_Recombinase"/>
    <property type="match status" value="1"/>
</dbReference>
<evidence type="ECO:0000256" key="3">
    <source>
        <dbReference type="ARBA" id="ARBA00023172"/>
    </source>
</evidence>
<dbReference type="PANTHER" id="PTHR30461:SF23">
    <property type="entry name" value="DNA RECOMBINASE-RELATED"/>
    <property type="match status" value="1"/>
</dbReference>
<dbReference type="Gene3D" id="3.90.1750.20">
    <property type="entry name" value="Putative Large Serine Recombinase, Chain B, Domain 2"/>
    <property type="match status" value="1"/>
</dbReference>
<evidence type="ECO:0000313" key="8">
    <source>
        <dbReference type="EMBL" id="MFD1126656.1"/>
    </source>
</evidence>
<reference evidence="9" key="1">
    <citation type="journal article" date="2019" name="Int. J. Syst. Evol. Microbiol.">
        <title>The Global Catalogue of Microorganisms (GCM) 10K type strain sequencing project: providing services to taxonomists for standard genome sequencing and annotation.</title>
        <authorList>
            <consortium name="The Broad Institute Genomics Platform"/>
            <consortium name="The Broad Institute Genome Sequencing Center for Infectious Disease"/>
            <person name="Wu L."/>
            <person name="Ma J."/>
        </authorList>
    </citation>
    <scope>NUCLEOTIDE SEQUENCE [LARGE SCALE GENOMIC DNA]</scope>
    <source>
        <strain evidence="9">CCUG 53519</strain>
    </source>
</reference>
<feature type="active site" description="O-(5'-phospho-DNA)-serine intermediate" evidence="4">
    <location>
        <position position="9"/>
    </location>
</feature>
<dbReference type="InterPro" id="IPR050639">
    <property type="entry name" value="SSR_resolvase"/>
</dbReference>
<accession>A0ABW3PNW4</accession>
<protein>
    <submittedName>
        <fullName evidence="8">Recombinase family protein</fullName>
    </submittedName>
</protein>
<dbReference type="InterPro" id="IPR006118">
    <property type="entry name" value="Recombinase_CS"/>
</dbReference>
<evidence type="ECO:0000256" key="1">
    <source>
        <dbReference type="ARBA" id="ARBA00022908"/>
    </source>
</evidence>
<dbReference type="Gene3D" id="3.40.50.1390">
    <property type="entry name" value="Resolvase, N-terminal catalytic domain"/>
    <property type="match status" value="1"/>
</dbReference>
<organism evidence="8 9">
    <name type="scientific">Paenibacillus provencensis</name>
    <dbReference type="NCBI Taxonomy" id="441151"/>
    <lineage>
        <taxon>Bacteria</taxon>
        <taxon>Bacillati</taxon>
        <taxon>Bacillota</taxon>
        <taxon>Bacilli</taxon>
        <taxon>Bacillales</taxon>
        <taxon>Paenibacillaceae</taxon>
        <taxon>Paenibacillus</taxon>
    </lineage>
</organism>
<gene>
    <name evidence="8" type="ORF">ACFQ3J_00510</name>
</gene>
<keyword evidence="3" id="KW-0233">DNA recombination</keyword>
<dbReference type="SMART" id="SM00857">
    <property type="entry name" value="Resolvase"/>
    <property type="match status" value="1"/>
</dbReference>
<dbReference type="Pfam" id="PF00239">
    <property type="entry name" value="Resolvase"/>
    <property type="match status" value="1"/>
</dbReference>
<evidence type="ECO:0000259" key="7">
    <source>
        <dbReference type="PROSITE" id="PS51737"/>
    </source>
</evidence>
<dbReference type="InterPro" id="IPR025827">
    <property type="entry name" value="Zn_ribbon_recom_dom"/>
</dbReference>
<sequence>MIGVYARVSTEEQAKSGFSIDFQVREGKKKVGTEEVKVYIDDGYSGEFLERPELTQMRQDVRDGIITKIVCLDPDRLARKLMLQLIITDEFEKRGVEIVFVNGEYAKTPEGQLFYSMRGAIAEFEKAKINERMTRGRKEKANQGKVIKNNHTYGYDYDKEKGELIINEEEARVVQLIFNLFTRPNEIAKGINGIAKYLTDNLIPTKRGAKVWHKQVVRQILLNETYTGRFPQNRWNTEGMLGNKHKPKEERVSMRVRPKEEWIYVDCPAIVSKFQFEQAQKLLGEARRRFAKSSLNQYLLSGLVRCANCNNTMTGRKSKNWGTYVFEYTDVKNTSGAKFRGCGNRIRRDILDDIVWERVHNWLSQPEEIAAASMETTQENMSELEITRVERELEKTRASRKKLIKLFSSDIGLGEEEIREELKELADKEESLKKHHAELLAQMEGLEDLESSRNLLKETLEYYLTLNPEELTFEDKQNLIRRVVKEVRVSQEEVHIVTF</sequence>
<evidence type="ECO:0000256" key="2">
    <source>
        <dbReference type="ARBA" id="ARBA00023125"/>
    </source>
</evidence>
<evidence type="ECO:0000313" key="9">
    <source>
        <dbReference type="Proteomes" id="UP001597169"/>
    </source>
</evidence>
<dbReference type="EMBL" id="JBHTKX010000001">
    <property type="protein sequence ID" value="MFD1126656.1"/>
    <property type="molecule type" value="Genomic_DNA"/>
</dbReference>
<comment type="caution">
    <text evidence="8">The sequence shown here is derived from an EMBL/GenBank/DDBJ whole genome shotgun (WGS) entry which is preliminary data.</text>
</comment>
<dbReference type="InterPro" id="IPR038109">
    <property type="entry name" value="DNA_bind_recomb_sf"/>
</dbReference>
<keyword evidence="9" id="KW-1185">Reference proteome</keyword>
<dbReference type="Pfam" id="PF13408">
    <property type="entry name" value="Zn_ribbon_recom"/>
    <property type="match status" value="1"/>
</dbReference>
<feature type="domain" description="Resolvase/invertase-type recombinase catalytic" evidence="6">
    <location>
        <begin position="1"/>
        <end position="144"/>
    </location>
</feature>
<keyword evidence="2" id="KW-0238">DNA-binding</keyword>
<dbReference type="PROSITE" id="PS51736">
    <property type="entry name" value="RECOMBINASES_3"/>
    <property type="match status" value="1"/>
</dbReference>
<name>A0ABW3PNW4_9BACL</name>
<keyword evidence="1" id="KW-0229">DNA integration</keyword>
<keyword evidence="5" id="KW-0175">Coiled coil</keyword>
<dbReference type="SUPFAM" id="SSF53041">
    <property type="entry name" value="Resolvase-like"/>
    <property type="match status" value="1"/>
</dbReference>
<evidence type="ECO:0000259" key="6">
    <source>
        <dbReference type="PROSITE" id="PS51736"/>
    </source>
</evidence>
<dbReference type="InterPro" id="IPR011109">
    <property type="entry name" value="DNA_bind_recombinase_dom"/>
</dbReference>
<feature type="coiled-coil region" evidence="5">
    <location>
        <begin position="386"/>
        <end position="449"/>
    </location>
</feature>
<dbReference type="Proteomes" id="UP001597169">
    <property type="component" value="Unassembled WGS sequence"/>
</dbReference>
<dbReference type="PROSITE" id="PS51737">
    <property type="entry name" value="RECOMBINASE_DNA_BIND"/>
    <property type="match status" value="1"/>
</dbReference>
<feature type="domain" description="Recombinase" evidence="7">
    <location>
        <begin position="152"/>
        <end position="289"/>
    </location>
</feature>